<evidence type="ECO:0000256" key="1">
    <source>
        <dbReference type="ARBA" id="ARBA00022741"/>
    </source>
</evidence>
<gene>
    <name evidence="4" type="ORF">SAE02_16620</name>
</gene>
<dbReference type="AlphaFoldDB" id="A0A512DM05"/>
<evidence type="ECO:0000256" key="3">
    <source>
        <dbReference type="HAMAP-Rule" id="MF_00632"/>
    </source>
</evidence>
<proteinExistence type="inferred from homology"/>
<dbReference type="NCBIfam" id="NF003819">
    <property type="entry name" value="PRK05412.1"/>
    <property type="match status" value="1"/>
</dbReference>
<dbReference type="InterPro" id="IPR007551">
    <property type="entry name" value="YajQ/Smlt4090-like"/>
</dbReference>
<comment type="caution">
    <text evidence="4">The sequence shown here is derived from an EMBL/GenBank/DDBJ whole genome shotgun (WGS) entry which is preliminary data.</text>
</comment>
<name>A0A512DM05_9PROT</name>
<dbReference type="PANTHER" id="PTHR30476:SF0">
    <property type="entry name" value="UPF0234 PROTEIN YAJQ"/>
    <property type="match status" value="1"/>
</dbReference>
<reference evidence="4 5" key="1">
    <citation type="submission" date="2019-07" db="EMBL/GenBank/DDBJ databases">
        <title>Whole genome shotgun sequence of Skermanella aerolata NBRC 106429.</title>
        <authorList>
            <person name="Hosoyama A."/>
            <person name="Uohara A."/>
            <person name="Ohji S."/>
            <person name="Ichikawa N."/>
        </authorList>
    </citation>
    <scope>NUCLEOTIDE SEQUENCE [LARGE SCALE GENOMIC DNA]</scope>
    <source>
        <strain evidence="4 5">NBRC 106429</strain>
    </source>
</reference>
<dbReference type="InterPro" id="IPR035571">
    <property type="entry name" value="UPF0234-like_C"/>
</dbReference>
<accession>A0A512DM05</accession>
<dbReference type="Gene3D" id="3.30.70.990">
    <property type="entry name" value="YajQ-like, domain 2"/>
    <property type="match status" value="1"/>
</dbReference>
<dbReference type="HAMAP" id="MF_00632">
    <property type="entry name" value="UPF0234"/>
    <property type="match status" value="1"/>
</dbReference>
<dbReference type="CDD" id="cd11740">
    <property type="entry name" value="YajQ_like"/>
    <property type="match status" value="1"/>
</dbReference>
<protein>
    <recommendedName>
        <fullName evidence="3">Nucleotide-binding protein SAE02_16620</fullName>
    </recommendedName>
</protein>
<evidence type="ECO:0000256" key="2">
    <source>
        <dbReference type="ARBA" id="ARBA00093450"/>
    </source>
</evidence>
<comment type="similarity">
    <text evidence="2 3">Belongs to the YajQ family.</text>
</comment>
<dbReference type="Proteomes" id="UP000321523">
    <property type="component" value="Unassembled WGS sequence"/>
</dbReference>
<dbReference type="GO" id="GO:0000166">
    <property type="term" value="F:nucleotide binding"/>
    <property type="evidence" value="ECO:0007669"/>
    <property type="project" value="UniProtKB-UniRule"/>
</dbReference>
<dbReference type="Pfam" id="PF04461">
    <property type="entry name" value="YajQ"/>
    <property type="match status" value="1"/>
</dbReference>
<dbReference type="Gene3D" id="3.30.70.860">
    <property type="match status" value="1"/>
</dbReference>
<evidence type="ECO:0000313" key="4">
    <source>
        <dbReference type="EMBL" id="GEO37514.1"/>
    </source>
</evidence>
<keyword evidence="5" id="KW-1185">Reference proteome</keyword>
<evidence type="ECO:0000313" key="5">
    <source>
        <dbReference type="Proteomes" id="UP000321523"/>
    </source>
</evidence>
<keyword evidence="1 3" id="KW-0547">Nucleotide-binding</keyword>
<dbReference type="GO" id="GO:0005829">
    <property type="term" value="C:cytosol"/>
    <property type="evidence" value="ECO:0007669"/>
    <property type="project" value="TreeGrafter"/>
</dbReference>
<dbReference type="SUPFAM" id="SSF89963">
    <property type="entry name" value="YajQ-like"/>
    <property type="match status" value="2"/>
</dbReference>
<dbReference type="InterPro" id="IPR035570">
    <property type="entry name" value="UPF0234_N"/>
</dbReference>
<dbReference type="InterPro" id="IPR036183">
    <property type="entry name" value="YajQ-like_sf"/>
</dbReference>
<sequence length="184" mass="20627">MPWGVLGSRPVRQQPILPAYGKTMPSFDIVSKTEIAEVDNALDGVTRDIGQRYDFKGSRCSIERKENELTLLADDDLKMKQMHELLVVHFTRRKLDSGALDYGKPEKAAGDSVRQVITVKQGIDKDLAKQITKAIKDSKMKVQASIQGDELRVTGKKIDDLQAAIAMVKGLKIEQPLQYINFRD</sequence>
<dbReference type="PANTHER" id="PTHR30476">
    <property type="entry name" value="UPF0234 PROTEIN YAJQ"/>
    <property type="match status" value="1"/>
</dbReference>
<organism evidence="4 5">
    <name type="scientific">Skermanella aerolata</name>
    <dbReference type="NCBI Taxonomy" id="393310"/>
    <lineage>
        <taxon>Bacteria</taxon>
        <taxon>Pseudomonadati</taxon>
        <taxon>Pseudomonadota</taxon>
        <taxon>Alphaproteobacteria</taxon>
        <taxon>Rhodospirillales</taxon>
        <taxon>Azospirillaceae</taxon>
        <taxon>Skermanella</taxon>
    </lineage>
</organism>
<comment type="function">
    <text evidence="3">Nucleotide-binding protein.</text>
</comment>
<dbReference type="EMBL" id="BJYZ01000006">
    <property type="protein sequence ID" value="GEO37514.1"/>
    <property type="molecule type" value="Genomic_DNA"/>
</dbReference>